<comment type="caution">
    <text evidence="1">The sequence shown here is derived from an EMBL/GenBank/DDBJ whole genome shotgun (WGS) entry which is preliminary data.</text>
</comment>
<accession>A0ABQ6IHA5</accession>
<evidence type="ECO:0008006" key="3">
    <source>
        <dbReference type="Google" id="ProtNLM"/>
    </source>
</evidence>
<gene>
    <name evidence="1" type="ORF">GCM10025876_23310</name>
</gene>
<keyword evidence="2" id="KW-1185">Reference proteome</keyword>
<name>A0ABQ6IHA5_9MICO</name>
<organism evidence="1 2">
    <name type="scientific">Demequina litorisediminis</name>
    <dbReference type="NCBI Taxonomy" id="1849022"/>
    <lineage>
        <taxon>Bacteria</taxon>
        <taxon>Bacillati</taxon>
        <taxon>Actinomycetota</taxon>
        <taxon>Actinomycetes</taxon>
        <taxon>Micrococcales</taxon>
        <taxon>Demequinaceae</taxon>
        <taxon>Demequina</taxon>
    </lineage>
</organism>
<dbReference type="Proteomes" id="UP001157125">
    <property type="component" value="Unassembled WGS sequence"/>
</dbReference>
<sequence length="78" mass="8791">MAPPSPATRWRWPARYAGERGTAARPLPADPKLENVSHMMIANPFKAEGLANLFATHPPMDQRIGRLEEMARRNGQHF</sequence>
<proteinExistence type="predicted"/>
<evidence type="ECO:0000313" key="1">
    <source>
        <dbReference type="EMBL" id="GMA36127.1"/>
    </source>
</evidence>
<protein>
    <recommendedName>
        <fullName evidence="3">Heat shock protein HtpX</fullName>
    </recommendedName>
</protein>
<reference evidence="2" key="1">
    <citation type="journal article" date="2019" name="Int. J. Syst. Evol. Microbiol.">
        <title>The Global Catalogue of Microorganisms (GCM) 10K type strain sequencing project: providing services to taxonomists for standard genome sequencing and annotation.</title>
        <authorList>
            <consortium name="The Broad Institute Genomics Platform"/>
            <consortium name="The Broad Institute Genome Sequencing Center for Infectious Disease"/>
            <person name="Wu L."/>
            <person name="Ma J."/>
        </authorList>
    </citation>
    <scope>NUCLEOTIDE SEQUENCE [LARGE SCALE GENOMIC DNA]</scope>
    <source>
        <strain evidence="2">NBRC 112299</strain>
    </source>
</reference>
<evidence type="ECO:0000313" key="2">
    <source>
        <dbReference type="Proteomes" id="UP001157125"/>
    </source>
</evidence>
<dbReference type="EMBL" id="BSUN01000001">
    <property type="protein sequence ID" value="GMA36127.1"/>
    <property type="molecule type" value="Genomic_DNA"/>
</dbReference>